<dbReference type="Pfam" id="PF00561">
    <property type="entry name" value="Abhydrolase_1"/>
    <property type="match status" value="1"/>
</dbReference>
<feature type="compositionally biased region" description="Polar residues" evidence="1">
    <location>
        <begin position="639"/>
        <end position="674"/>
    </location>
</feature>
<keyword evidence="5" id="KW-1185">Reference proteome</keyword>
<dbReference type="Gene3D" id="3.40.50.1820">
    <property type="entry name" value="alpha/beta hydrolase"/>
    <property type="match status" value="1"/>
</dbReference>
<evidence type="ECO:0000313" key="4">
    <source>
        <dbReference type="EMBL" id="PRW59727.1"/>
    </source>
</evidence>
<dbReference type="PANTHER" id="PTHR43689">
    <property type="entry name" value="HYDROLASE"/>
    <property type="match status" value="1"/>
</dbReference>
<feature type="region of interest" description="Disordered" evidence="1">
    <location>
        <begin position="239"/>
        <end position="261"/>
    </location>
</feature>
<evidence type="ECO:0000259" key="3">
    <source>
        <dbReference type="Pfam" id="PF00561"/>
    </source>
</evidence>
<feature type="region of interest" description="Disordered" evidence="1">
    <location>
        <begin position="542"/>
        <end position="593"/>
    </location>
</feature>
<dbReference type="PANTHER" id="PTHR43689:SF8">
    <property type="entry name" value="ALPHA_BETA-HYDROLASES SUPERFAMILY PROTEIN"/>
    <property type="match status" value="1"/>
</dbReference>
<feature type="domain" description="AB hydrolase-1" evidence="3">
    <location>
        <begin position="293"/>
        <end position="386"/>
    </location>
</feature>
<dbReference type="OrthoDB" id="329835at2759"/>
<organism evidence="4 5">
    <name type="scientific">Chlorella sorokiniana</name>
    <name type="common">Freshwater green alga</name>
    <dbReference type="NCBI Taxonomy" id="3076"/>
    <lineage>
        <taxon>Eukaryota</taxon>
        <taxon>Viridiplantae</taxon>
        <taxon>Chlorophyta</taxon>
        <taxon>core chlorophytes</taxon>
        <taxon>Trebouxiophyceae</taxon>
        <taxon>Chlorellales</taxon>
        <taxon>Chlorellaceae</taxon>
        <taxon>Chlorella clade</taxon>
        <taxon>Chlorella</taxon>
    </lineage>
</organism>
<gene>
    <name evidence="4" type="ORF">C2E21_1443</name>
</gene>
<feature type="compositionally biased region" description="Low complexity" evidence="1">
    <location>
        <begin position="738"/>
        <end position="769"/>
    </location>
</feature>
<keyword evidence="2" id="KW-0472">Membrane</keyword>
<proteinExistence type="predicted"/>
<feature type="region of interest" description="Disordered" evidence="1">
    <location>
        <begin position="639"/>
        <end position="774"/>
    </location>
</feature>
<dbReference type="AlphaFoldDB" id="A0A2P6U081"/>
<feature type="compositionally biased region" description="Low complexity" evidence="1">
    <location>
        <begin position="550"/>
        <end position="588"/>
    </location>
</feature>
<evidence type="ECO:0000256" key="2">
    <source>
        <dbReference type="SAM" id="Phobius"/>
    </source>
</evidence>
<keyword evidence="2" id="KW-1133">Transmembrane helix</keyword>
<dbReference type="InterPro" id="IPR029058">
    <property type="entry name" value="AB_hydrolase_fold"/>
</dbReference>
<name>A0A2P6U081_CHLSO</name>
<feature type="compositionally biased region" description="Polar residues" evidence="1">
    <location>
        <begin position="695"/>
        <end position="725"/>
    </location>
</feature>
<accession>A0A2P6U081</accession>
<feature type="transmembrane region" description="Helical" evidence="2">
    <location>
        <begin position="176"/>
        <end position="197"/>
    </location>
</feature>
<feature type="region of interest" description="Disordered" evidence="1">
    <location>
        <begin position="490"/>
        <end position="528"/>
    </location>
</feature>
<feature type="transmembrane region" description="Helical" evidence="2">
    <location>
        <begin position="144"/>
        <end position="164"/>
    </location>
</feature>
<dbReference type="Proteomes" id="UP000239899">
    <property type="component" value="Unassembled WGS sequence"/>
</dbReference>
<dbReference type="SUPFAM" id="SSF53474">
    <property type="entry name" value="alpha/beta-Hydrolases"/>
    <property type="match status" value="1"/>
</dbReference>
<dbReference type="InterPro" id="IPR000073">
    <property type="entry name" value="AB_hydrolase_1"/>
</dbReference>
<dbReference type="EMBL" id="LHPG02000003">
    <property type="protein sequence ID" value="PRW59727.1"/>
    <property type="molecule type" value="Genomic_DNA"/>
</dbReference>
<evidence type="ECO:0000313" key="5">
    <source>
        <dbReference type="Proteomes" id="UP000239899"/>
    </source>
</evidence>
<sequence length="918" mass="95158">MEASPLSAPSPASARRQPILTLRMQEIAQELQQHKAATPRAAAGQRAAAPEALLRCVGFCRFFWTCAAGACASLAPPTLAVAEAICVALVYLLAVPNAVPTRTGRLHYTFPGSAEDVVALSLLRCVAVAAAQVLGSGARFQRPYLLCAAGFAAVSLPLGLMKLVALRHSQWAHRQWPPFIALYCAHMAFAVAHVLAAQRFVDWARSRWEHGLGGWGFPWQEGEDAWMLMGHLQSQAEEGRGSAASGSVPDGDVPPEQLADPDSRWVESGGLRVHYKLALPLGHRSSSSSSIGVVLVHSFGGGAFSWRHIQQPLADACGLPVLAFDRPGFGLTERPAADLEQRTDSSPYSLKAQALLTLELSATLGLRQVVLVGHGDGALLALMSAAIACRELALPPLSPLVPTSSPLALADTAGGGATGGGGVAAGCAAARAAGAEMSSAVPMRRWPAAHHTRRGSLPDSLDLAWFSSGPESHSVLQRLLRGDWPASIDPHAGSEGGGSLVNGWAAGRPAGRRSPLRQQYSAGRRSMGAADPLLLEPFLEEEAGGEEEPASGSSMASHQQQQQQQQGGADEPADSSSSALLASPPAGGTSSTEPSAALLAARQSVYTNASFVEGSDRSSATQEGGLLAAAGGLMDNPSYLSGTSSARSSLEQQGGSGTATEPATEQSSFVNPSFVSGGSDGRGSSSEGEGRGLPTQESSLLRSQVLDNPSFVSETSDAEAQSTAQPLPPLAEQREWEAASASTAEASVEAAAGVRASQQQDAQPPAVQQMGGRSEEIEGAAKGLAAQASGSVGSEADGWAMPEPAGLVLLHPDLSGNAAPKFARVLAQSRLGRRMLRRLLRHEVGEVSNRRAWANASRLTPDLLALYRCPQRVEGWDVGLVGPAGGACARRHPLPGACTAACNGCRRRAAAPGGNRRA</sequence>
<keyword evidence="2" id="KW-0812">Transmembrane</keyword>
<protein>
    <submittedName>
        <fullName evidence="4">3-ketoacyl-synthase 11 isoform B</fullName>
    </submittedName>
</protein>
<evidence type="ECO:0000256" key="1">
    <source>
        <dbReference type="SAM" id="MobiDB-lite"/>
    </source>
</evidence>
<comment type="caution">
    <text evidence="4">The sequence shown here is derived from an EMBL/GenBank/DDBJ whole genome shotgun (WGS) entry which is preliminary data.</text>
</comment>
<reference evidence="4 5" key="1">
    <citation type="journal article" date="2018" name="Plant J.">
        <title>Genome sequences of Chlorella sorokiniana UTEX 1602 and Micractinium conductrix SAG 241.80: implications to maltose excretion by a green alga.</title>
        <authorList>
            <person name="Arriola M.B."/>
            <person name="Velmurugan N."/>
            <person name="Zhang Y."/>
            <person name="Plunkett M.H."/>
            <person name="Hondzo H."/>
            <person name="Barney B.M."/>
        </authorList>
    </citation>
    <scope>NUCLEOTIDE SEQUENCE [LARGE SCALE GENOMIC DNA]</scope>
    <source>
        <strain evidence="5">UTEX 1602</strain>
    </source>
</reference>